<evidence type="ECO:0000313" key="1">
    <source>
        <dbReference type="EMBL" id="TEB29296.1"/>
    </source>
</evidence>
<reference evidence="1 2" key="1">
    <citation type="journal article" date="2019" name="Nat. Ecol. Evol.">
        <title>Megaphylogeny resolves global patterns of mushroom evolution.</title>
        <authorList>
            <person name="Varga T."/>
            <person name="Krizsan K."/>
            <person name="Foldi C."/>
            <person name="Dima B."/>
            <person name="Sanchez-Garcia M."/>
            <person name="Sanchez-Ramirez S."/>
            <person name="Szollosi G.J."/>
            <person name="Szarkandi J.G."/>
            <person name="Papp V."/>
            <person name="Albert L."/>
            <person name="Andreopoulos W."/>
            <person name="Angelini C."/>
            <person name="Antonin V."/>
            <person name="Barry K.W."/>
            <person name="Bougher N.L."/>
            <person name="Buchanan P."/>
            <person name="Buyck B."/>
            <person name="Bense V."/>
            <person name="Catcheside P."/>
            <person name="Chovatia M."/>
            <person name="Cooper J."/>
            <person name="Damon W."/>
            <person name="Desjardin D."/>
            <person name="Finy P."/>
            <person name="Geml J."/>
            <person name="Haridas S."/>
            <person name="Hughes K."/>
            <person name="Justo A."/>
            <person name="Karasinski D."/>
            <person name="Kautmanova I."/>
            <person name="Kiss B."/>
            <person name="Kocsube S."/>
            <person name="Kotiranta H."/>
            <person name="LaButti K.M."/>
            <person name="Lechner B.E."/>
            <person name="Liimatainen K."/>
            <person name="Lipzen A."/>
            <person name="Lukacs Z."/>
            <person name="Mihaltcheva S."/>
            <person name="Morgado L.N."/>
            <person name="Niskanen T."/>
            <person name="Noordeloos M.E."/>
            <person name="Ohm R.A."/>
            <person name="Ortiz-Santana B."/>
            <person name="Ovrebo C."/>
            <person name="Racz N."/>
            <person name="Riley R."/>
            <person name="Savchenko A."/>
            <person name="Shiryaev A."/>
            <person name="Soop K."/>
            <person name="Spirin V."/>
            <person name="Szebenyi C."/>
            <person name="Tomsovsky M."/>
            <person name="Tulloss R.E."/>
            <person name="Uehling J."/>
            <person name="Grigoriev I.V."/>
            <person name="Vagvolgyi C."/>
            <person name="Papp T."/>
            <person name="Martin F.M."/>
            <person name="Miettinen O."/>
            <person name="Hibbett D.S."/>
            <person name="Nagy L.G."/>
        </authorList>
    </citation>
    <scope>NUCLEOTIDE SEQUENCE [LARGE SCALE GENOMIC DNA]</scope>
    <source>
        <strain evidence="1 2">FP101781</strain>
    </source>
</reference>
<gene>
    <name evidence="1" type="ORF">FA13DRAFT_1734980</name>
</gene>
<name>A0A4Y7T552_COPMI</name>
<dbReference type="Proteomes" id="UP000298030">
    <property type="component" value="Unassembled WGS sequence"/>
</dbReference>
<organism evidence="1 2">
    <name type="scientific">Coprinellus micaceus</name>
    <name type="common">Glistening ink-cap mushroom</name>
    <name type="synonym">Coprinus micaceus</name>
    <dbReference type="NCBI Taxonomy" id="71717"/>
    <lineage>
        <taxon>Eukaryota</taxon>
        <taxon>Fungi</taxon>
        <taxon>Dikarya</taxon>
        <taxon>Basidiomycota</taxon>
        <taxon>Agaricomycotina</taxon>
        <taxon>Agaricomycetes</taxon>
        <taxon>Agaricomycetidae</taxon>
        <taxon>Agaricales</taxon>
        <taxon>Agaricineae</taxon>
        <taxon>Psathyrellaceae</taxon>
        <taxon>Coprinellus</taxon>
    </lineage>
</organism>
<sequence length="113" mass="13073">MAIRVRRSQVSIPLVSFTTSLGMSVSKLDGEARHGPPTLARYHVHNLRRGFDKWPLYWVGFRNPSILEPGRYHPTFHPFINPNRTLKDRGKRMRAKIQIQEGRSLLRTSPTIV</sequence>
<comment type="caution">
    <text evidence="1">The sequence shown here is derived from an EMBL/GenBank/DDBJ whole genome shotgun (WGS) entry which is preliminary data.</text>
</comment>
<accession>A0A4Y7T552</accession>
<proteinExistence type="predicted"/>
<evidence type="ECO:0000313" key="2">
    <source>
        <dbReference type="Proteomes" id="UP000298030"/>
    </source>
</evidence>
<protein>
    <submittedName>
        <fullName evidence="1">Uncharacterized protein</fullName>
    </submittedName>
</protein>
<dbReference type="EMBL" id="QPFP01000028">
    <property type="protein sequence ID" value="TEB29296.1"/>
    <property type="molecule type" value="Genomic_DNA"/>
</dbReference>
<feature type="non-terminal residue" evidence="1">
    <location>
        <position position="113"/>
    </location>
</feature>
<dbReference type="AlphaFoldDB" id="A0A4Y7T552"/>
<keyword evidence="2" id="KW-1185">Reference proteome</keyword>